<dbReference type="InterPro" id="IPR002110">
    <property type="entry name" value="Ankyrin_rpt"/>
</dbReference>
<dbReference type="Proteomes" id="UP000887568">
    <property type="component" value="Unplaced"/>
</dbReference>
<protein>
    <submittedName>
        <fullName evidence="2">Uncharacterized protein</fullName>
    </submittedName>
</protein>
<dbReference type="PROSITE" id="PS50088">
    <property type="entry name" value="ANK_REPEAT"/>
    <property type="match status" value="1"/>
</dbReference>
<dbReference type="Gene3D" id="1.25.40.20">
    <property type="entry name" value="Ankyrin repeat-containing domain"/>
    <property type="match status" value="1"/>
</dbReference>
<dbReference type="GeneID" id="119732288"/>
<reference evidence="2" key="1">
    <citation type="submission" date="2022-11" db="UniProtKB">
        <authorList>
            <consortium name="EnsemblMetazoa"/>
        </authorList>
    </citation>
    <scope>IDENTIFICATION</scope>
</reference>
<dbReference type="SMART" id="SM00248">
    <property type="entry name" value="ANK"/>
    <property type="match status" value="1"/>
</dbReference>
<dbReference type="SUPFAM" id="SSF48403">
    <property type="entry name" value="Ankyrin repeat"/>
    <property type="match status" value="1"/>
</dbReference>
<keyword evidence="1" id="KW-0040">ANK repeat</keyword>
<dbReference type="AlphaFoldDB" id="A0A914ADW3"/>
<dbReference type="RefSeq" id="XP_038061676.1">
    <property type="nucleotide sequence ID" value="XM_038205748.1"/>
</dbReference>
<evidence type="ECO:0000313" key="3">
    <source>
        <dbReference type="Proteomes" id="UP000887568"/>
    </source>
</evidence>
<dbReference type="InterPro" id="IPR036770">
    <property type="entry name" value="Ankyrin_rpt-contain_sf"/>
</dbReference>
<sequence>MHTKIVLCLCLAGDENIIHVDNYSIQIHEKVTHNTLIQLRRRCEDFCTTAAGSNAPCFPLSETQYEYNRSNGRTDKETKYDYRDLFKDPGLQTSADDLFHAAAIGNTTKVQEIISKTPGLVKSQNREGQTPLHAAAYGGHLDTVVALVTNGAPLEQQDKGGYTALTSAVDG</sequence>
<dbReference type="OrthoDB" id="19174at2759"/>
<name>A0A914ADW3_PATMI</name>
<dbReference type="PANTHER" id="PTHR22677">
    <property type="entry name" value="ANKYRIN REPEAT DOMAIN-CONTAINING PROTEIN 60"/>
    <property type="match status" value="1"/>
</dbReference>
<proteinExistence type="predicted"/>
<organism evidence="2 3">
    <name type="scientific">Patiria miniata</name>
    <name type="common">Bat star</name>
    <name type="synonym">Asterina miniata</name>
    <dbReference type="NCBI Taxonomy" id="46514"/>
    <lineage>
        <taxon>Eukaryota</taxon>
        <taxon>Metazoa</taxon>
        <taxon>Echinodermata</taxon>
        <taxon>Eleutherozoa</taxon>
        <taxon>Asterozoa</taxon>
        <taxon>Asteroidea</taxon>
        <taxon>Valvatacea</taxon>
        <taxon>Valvatida</taxon>
        <taxon>Asterinidae</taxon>
        <taxon>Patiria</taxon>
    </lineage>
</organism>
<dbReference type="InterPro" id="IPR039323">
    <property type="entry name" value="ANKRD_45/46/60"/>
</dbReference>
<evidence type="ECO:0000313" key="2">
    <source>
        <dbReference type="EnsemblMetazoa" id="XP_038061676.1"/>
    </source>
</evidence>
<accession>A0A914ADW3</accession>
<keyword evidence="3" id="KW-1185">Reference proteome</keyword>
<dbReference type="EnsemblMetazoa" id="XM_038205748.1">
    <property type="protein sequence ID" value="XP_038061676.1"/>
    <property type="gene ID" value="LOC119732288"/>
</dbReference>
<dbReference type="Pfam" id="PF12796">
    <property type="entry name" value="Ank_2"/>
    <property type="match status" value="1"/>
</dbReference>
<evidence type="ECO:0000256" key="1">
    <source>
        <dbReference type="PROSITE-ProRule" id="PRU00023"/>
    </source>
</evidence>
<feature type="repeat" description="ANK" evidence="1">
    <location>
        <begin position="127"/>
        <end position="159"/>
    </location>
</feature>
<dbReference type="PANTHER" id="PTHR22677:SF4">
    <property type="entry name" value="USHER SYNDROME TYPE-1G PROTEIN-LIKE PROTEIN"/>
    <property type="match status" value="1"/>
</dbReference>
<dbReference type="PROSITE" id="PS50297">
    <property type="entry name" value="ANK_REP_REGION"/>
    <property type="match status" value="1"/>
</dbReference>